<dbReference type="EMBL" id="JADGMS010000010">
    <property type="protein sequence ID" value="KAF9674905.1"/>
    <property type="molecule type" value="Genomic_DNA"/>
</dbReference>
<evidence type="ECO:0000256" key="1">
    <source>
        <dbReference type="ARBA" id="ARBA00022741"/>
    </source>
</evidence>
<dbReference type="PRINTS" id="PR00449">
    <property type="entry name" value="RASTRNSFRMNG"/>
</dbReference>
<dbReference type="InterPro" id="IPR001806">
    <property type="entry name" value="Small_GTPase"/>
</dbReference>
<accession>A0A835JWK1</accession>
<keyword evidence="3" id="KW-1133">Transmembrane helix</keyword>
<keyword evidence="3" id="KW-0812">Transmembrane</keyword>
<feature type="transmembrane region" description="Helical" evidence="3">
    <location>
        <begin position="59"/>
        <end position="82"/>
    </location>
</feature>
<evidence type="ECO:0000256" key="2">
    <source>
        <dbReference type="SAM" id="MobiDB-lite"/>
    </source>
</evidence>
<organism evidence="4 5">
    <name type="scientific">Salix dunnii</name>
    <dbReference type="NCBI Taxonomy" id="1413687"/>
    <lineage>
        <taxon>Eukaryota</taxon>
        <taxon>Viridiplantae</taxon>
        <taxon>Streptophyta</taxon>
        <taxon>Embryophyta</taxon>
        <taxon>Tracheophyta</taxon>
        <taxon>Spermatophyta</taxon>
        <taxon>Magnoliopsida</taxon>
        <taxon>eudicotyledons</taxon>
        <taxon>Gunneridae</taxon>
        <taxon>Pentapetalae</taxon>
        <taxon>rosids</taxon>
        <taxon>fabids</taxon>
        <taxon>Malpighiales</taxon>
        <taxon>Salicaceae</taxon>
        <taxon>Saliceae</taxon>
        <taxon>Salix</taxon>
    </lineage>
</organism>
<reference evidence="4 5" key="1">
    <citation type="submission" date="2020-10" db="EMBL/GenBank/DDBJ databases">
        <title>Plant Genome Project.</title>
        <authorList>
            <person name="Zhang R.-G."/>
        </authorList>
    </citation>
    <scope>NUCLEOTIDE SEQUENCE [LARGE SCALE GENOMIC DNA]</scope>
    <source>
        <strain evidence="4">FAFU-HL-1</strain>
        <tissue evidence="4">Leaf</tissue>
    </source>
</reference>
<dbReference type="FunFam" id="3.40.50.300:FF:000851">
    <property type="entry name" value="Ras-related small GTP-binding family protein"/>
    <property type="match status" value="1"/>
</dbReference>
<dbReference type="OrthoDB" id="63533at2759"/>
<sequence length="291" mass="31979">MGCSSSLPDRRTGSLGGLNNSESGGVADAKNLRVKVSLWTGAKVGEVDGGGLVVARTSLFYILVWCSAMCSVLVLEISLYFWERSYPGYSNGYYCYYLLMPTSILLDNGTTLLDLRVNAADPSFQCCEQLVLLGDSGVGKSCIVLRFVRGQFDPTSKVTIGASFLSQTIALQDSTTVKFEIWDTAGQERYAALAPLYYRGAAIAFIVYDITSPETFNKAQYWVKELQKHGSPDIVMALVGNKADLHEKREDGIEYAEKNGMFFIETSAKTADNINQLFEEIAKRLPRPSST</sequence>
<name>A0A835JWK1_9ROSI</name>
<dbReference type="Pfam" id="PF00071">
    <property type="entry name" value="Ras"/>
    <property type="match status" value="1"/>
</dbReference>
<dbReference type="InterPro" id="IPR027417">
    <property type="entry name" value="P-loop_NTPase"/>
</dbReference>
<evidence type="ECO:0000313" key="5">
    <source>
        <dbReference type="Proteomes" id="UP000657918"/>
    </source>
</evidence>
<comment type="caution">
    <text evidence="4">The sequence shown here is derived from an EMBL/GenBank/DDBJ whole genome shotgun (WGS) entry which is preliminary data.</text>
</comment>
<dbReference type="SMART" id="SM00175">
    <property type="entry name" value="RAB"/>
    <property type="match status" value="1"/>
</dbReference>
<keyword evidence="5" id="KW-1185">Reference proteome</keyword>
<keyword evidence="1" id="KW-0547">Nucleotide-binding</keyword>
<dbReference type="SUPFAM" id="SSF52540">
    <property type="entry name" value="P-loop containing nucleoside triphosphate hydrolases"/>
    <property type="match status" value="1"/>
</dbReference>
<keyword evidence="3" id="KW-0472">Membrane</keyword>
<feature type="region of interest" description="Disordered" evidence="2">
    <location>
        <begin position="1"/>
        <end position="20"/>
    </location>
</feature>
<dbReference type="PROSITE" id="PS51419">
    <property type="entry name" value="RAB"/>
    <property type="match status" value="1"/>
</dbReference>
<dbReference type="AlphaFoldDB" id="A0A835JWK1"/>
<dbReference type="InterPro" id="IPR005225">
    <property type="entry name" value="Small_GTP-bd"/>
</dbReference>
<dbReference type="PANTHER" id="PTHR47978">
    <property type="match status" value="1"/>
</dbReference>
<proteinExistence type="predicted"/>
<dbReference type="Gene3D" id="3.40.50.300">
    <property type="entry name" value="P-loop containing nucleotide triphosphate hydrolases"/>
    <property type="match status" value="1"/>
</dbReference>
<protein>
    <submittedName>
        <fullName evidence="4">Uncharacterized protein</fullName>
    </submittedName>
</protein>
<dbReference type="SMART" id="SM00174">
    <property type="entry name" value="RHO"/>
    <property type="match status" value="1"/>
</dbReference>
<dbReference type="GO" id="GO:0003924">
    <property type="term" value="F:GTPase activity"/>
    <property type="evidence" value="ECO:0007669"/>
    <property type="project" value="InterPro"/>
</dbReference>
<evidence type="ECO:0000313" key="4">
    <source>
        <dbReference type="EMBL" id="KAF9674905.1"/>
    </source>
</evidence>
<dbReference type="PROSITE" id="PS51421">
    <property type="entry name" value="RAS"/>
    <property type="match status" value="1"/>
</dbReference>
<dbReference type="GO" id="GO:0005525">
    <property type="term" value="F:GTP binding"/>
    <property type="evidence" value="ECO:0007669"/>
    <property type="project" value="InterPro"/>
</dbReference>
<gene>
    <name evidence="4" type="ORF">SADUNF_Sadunf10G0176000</name>
</gene>
<dbReference type="SMART" id="SM00173">
    <property type="entry name" value="RAS"/>
    <property type="match status" value="1"/>
</dbReference>
<evidence type="ECO:0000256" key="3">
    <source>
        <dbReference type="SAM" id="Phobius"/>
    </source>
</evidence>
<dbReference type="CDD" id="cd01860">
    <property type="entry name" value="Rab5_related"/>
    <property type="match status" value="1"/>
</dbReference>
<dbReference type="NCBIfam" id="TIGR00231">
    <property type="entry name" value="small_GTP"/>
    <property type="match status" value="1"/>
</dbReference>
<dbReference type="Proteomes" id="UP000657918">
    <property type="component" value="Unassembled WGS sequence"/>
</dbReference>